<evidence type="ECO:0000256" key="1">
    <source>
        <dbReference type="SAM" id="MobiDB-lite"/>
    </source>
</evidence>
<reference evidence="2" key="1">
    <citation type="submission" date="2020-11" db="EMBL/GenBank/DDBJ databases">
        <authorList>
            <person name="Tran Van P."/>
        </authorList>
    </citation>
    <scope>NUCLEOTIDE SEQUENCE</scope>
</reference>
<dbReference type="EMBL" id="OC316763">
    <property type="protein sequence ID" value="CAD7393640.1"/>
    <property type="molecule type" value="Genomic_DNA"/>
</dbReference>
<protein>
    <submittedName>
        <fullName evidence="2">Uncharacterized protein</fullName>
    </submittedName>
</protein>
<organism evidence="2">
    <name type="scientific">Timema cristinae</name>
    <name type="common">Walking stick</name>
    <dbReference type="NCBI Taxonomy" id="61476"/>
    <lineage>
        <taxon>Eukaryota</taxon>
        <taxon>Metazoa</taxon>
        <taxon>Ecdysozoa</taxon>
        <taxon>Arthropoda</taxon>
        <taxon>Hexapoda</taxon>
        <taxon>Insecta</taxon>
        <taxon>Pterygota</taxon>
        <taxon>Neoptera</taxon>
        <taxon>Polyneoptera</taxon>
        <taxon>Phasmatodea</taxon>
        <taxon>Timematodea</taxon>
        <taxon>Timematoidea</taxon>
        <taxon>Timematidae</taxon>
        <taxon>Timema</taxon>
    </lineage>
</organism>
<accession>A0A7R9CDB1</accession>
<sequence>MEGLTTVRLELSNFRSALETSSRNQLSSMLIEPELFLKLLTLVHAGLDAGSSIPISGAVARAQGTCFGNHVETTWSQTGHWEPAARQPAAGSSPDHTTTRPVTGYRVYGGVLNVMHAFTRAGHQSSDSIHGSKTCLFLFEVIPQYAMASDIG</sequence>
<feature type="region of interest" description="Disordered" evidence="1">
    <location>
        <begin position="79"/>
        <end position="101"/>
    </location>
</feature>
<dbReference type="AlphaFoldDB" id="A0A7R9CDB1"/>
<name>A0A7R9CDB1_TIMCR</name>
<evidence type="ECO:0000313" key="2">
    <source>
        <dbReference type="EMBL" id="CAD7393640.1"/>
    </source>
</evidence>
<gene>
    <name evidence="2" type="ORF">TCEB3V08_LOCUS1606</name>
</gene>
<proteinExistence type="predicted"/>